<dbReference type="PANTHER" id="PTHR43877">
    <property type="entry name" value="AMINOALKYLPHOSPHONATE N-ACETYLTRANSFERASE-RELATED-RELATED"/>
    <property type="match status" value="1"/>
</dbReference>
<keyword evidence="5" id="KW-1185">Reference proteome</keyword>
<evidence type="ECO:0000259" key="3">
    <source>
        <dbReference type="PROSITE" id="PS51186"/>
    </source>
</evidence>
<gene>
    <name evidence="4" type="ORF">L1857_15910</name>
</gene>
<name>A0ABY4NVV3_9PSEU</name>
<reference evidence="4" key="1">
    <citation type="submission" date="2022-01" db="EMBL/GenBank/DDBJ databases">
        <title>PSI-footprinting approach for the identification of protein synthesis inhibitor producers.</title>
        <authorList>
            <person name="Handel F."/>
            <person name="Kulik A."/>
            <person name="Wex K.W."/>
            <person name="Berscheid A."/>
            <person name="Saur J.S."/>
            <person name="Winkler A."/>
            <person name="Wibberg D."/>
            <person name="Kalinowski J."/>
            <person name="Broetz-Oesterhelt H."/>
            <person name="Mast Y."/>
        </authorList>
    </citation>
    <scope>NUCLEOTIDE SEQUENCE</scope>
    <source>
        <strain evidence="4">KNN 49.3e</strain>
    </source>
</reference>
<keyword evidence="2" id="KW-0012">Acyltransferase</keyword>
<feature type="domain" description="N-acetyltransferase" evidence="3">
    <location>
        <begin position="17"/>
        <end position="173"/>
    </location>
</feature>
<sequence length="177" mass="18799">MGDVAGAGHRGGDAGPDQLECWRSAYRGIVPDAHLDGLRAEDRVERFRARLGLPGPGATWVAVTESGTIAAYATVVPARDDRDPVPGMLTGELASLYAAPEFHGSGAGSAVQQAGLAHLAAEGFRHAVVWVFRDNPGARRFYERTGWACDEVTKDAHIGGAPTPEIRYSRALQFSST</sequence>
<dbReference type="Gene3D" id="3.40.630.30">
    <property type="match status" value="1"/>
</dbReference>
<evidence type="ECO:0000256" key="1">
    <source>
        <dbReference type="ARBA" id="ARBA00022679"/>
    </source>
</evidence>
<dbReference type="PROSITE" id="PS51186">
    <property type="entry name" value="GNAT"/>
    <property type="match status" value="1"/>
</dbReference>
<dbReference type="InterPro" id="IPR016181">
    <property type="entry name" value="Acyl_CoA_acyltransferase"/>
</dbReference>
<evidence type="ECO:0000256" key="2">
    <source>
        <dbReference type="ARBA" id="ARBA00023315"/>
    </source>
</evidence>
<dbReference type="EMBL" id="CP091196">
    <property type="protein sequence ID" value="UQS24205.1"/>
    <property type="molecule type" value="Genomic_DNA"/>
</dbReference>
<dbReference type="SUPFAM" id="SSF55729">
    <property type="entry name" value="Acyl-CoA N-acyltransferases (Nat)"/>
    <property type="match status" value="1"/>
</dbReference>
<accession>A0ABY4NVV3</accession>
<dbReference type="InterPro" id="IPR000182">
    <property type="entry name" value="GNAT_dom"/>
</dbReference>
<dbReference type="CDD" id="cd04301">
    <property type="entry name" value="NAT_SF"/>
    <property type="match status" value="1"/>
</dbReference>
<protein>
    <submittedName>
        <fullName evidence="4">GNAT family N-acetyltransferase</fullName>
    </submittedName>
</protein>
<evidence type="ECO:0000313" key="5">
    <source>
        <dbReference type="Proteomes" id="UP000830158"/>
    </source>
</evidence>
<keyword evidence="1" id="KW-0808">Transferase</keyword>
<organism evidence="4 5">
    <name type="scientific">Amycolatopsis thermalba</name>
    <dbReference type="NCBI Taxonomy" id="944492"/>
    <lineage>
        <taxon>Bacteria</taxon>
        <taxon>Bacillati</taxon>
        <taxon>Actinomycetota</taxon>
        <taxon>Actinomycetes</taxon>
        <taxon>Pseudonocardiales</taxon>
        <taxon>Pseudonocardiaceae</taxon>
        <taxon>Amycolatopsis</taxon>
    </lineage>
</organism>
<dbReference type="Proteomes" id="UP000830158">
    <property type="component" value="Chromosome"/>
</dbReference>
<dbReference type="RefSeq" id="WP_116114268.1">
    <property type="nucleotide sequence ID" value="NZ_CP091196.1"/>
</dbReference>
<proteinExistence type="predicted"/>
<evidence type="ECO:0000313" key="4">
    <source>
        <dbReference type="EMBL" id="UQS24205.1"/>
    </source>
</evidence>
<dbReference type="Pfam" id="PF00583">
    <property type="entry name" value="Acetyltransf_1"/>
    <property type="match status" value="1"/>
</dbReference>
<dbReference type="InterPro" id="IPR050832">
    <property type="entry name" value="Bact_Acetyltransf"/>
</dbReference>